<dbReference type="NCBIfam" id="TIGR00364">
    <property type="entry name" value="7-cyano-7-deazaguanine synthase QueC"/>
    <property type="match status" value="1"/>
</dbReference>
<comment type="catalytic activity">
    <reaction evidence="10 11">
        <text>7-carboxy-7-carbaguanine + NH4(+) + 2 ATP = 7-cyano-7-carbaguanine + 2 AMP + 2 diphosphate + 2 H(+)</text>
        <dbReference type="Rhea" id="RHEA:27982"/>
        <dbReference type="ChEBI" id="CHEBI:15378"/>
        <dbReference type="ChEBI" id="CHEBI:28938"/>
        <dbReference type="ChEBI" id="CHEBI:30616"/>
        <dbReference type="ChEBI" id="CHEBI:33019"/>
        <dbReference type="ChEBI" id="CHEBI:45075"/>
        <dbReference type="ChEBI" id="CHEBI:61036"/>
        <dbReference type="ChEBI" id="CHEBI:456215"/>
        <dbReference type="EC" id="6.3.4.20"/>
    </reaction>
</comment>
<comment type="function">
    <text evidence="7 11">Catalyzes the ATP-dependent conversion of 7-carboxy-7-deazaguanine (CDG) to 7-cyano-7-deazaguanine (preQ(0)).</text>
</comment>
<evidence type="ECO:0000256" key="3">
    <source>
        <dbReference type="ARBA" id="ARBA00022723"/>
    </source>
</evidence>
<comment type="pathway">
    <text evidence="1 11">Purine metabolism; 7-cyano-7-deazaguanine biosynthesis.</text>
</comment>
<keyword evidence="6 11" id="KW-0067">ATP-binding</keyword>
<evidence type="ECO:0000256" key="6">
    <source>
        <dbReference type="ARBA" id="ARBA00022840"/>
    </source>
</evidence>
<dbReference type="EMBL" id="JARFPL010000007">
    <property type="protein sequence ID" value="MDF0592605.1"/>
    <property type="molecule type" value="Genomic_DNA"/>
</dbReference>
<dbReference type="CDD" id="cd01995">
    <property type="entry name" value="QueC-like"/>
    <property type="match status" value="1"/>
</dbReference>
<evidence type="ECO:0000313" key="13">
    <source>
        <dbReference type="Proteomes" id="UP001215956"/>
    </source>
</evidence>
<dbReference type="Gene3D" id="3.40.50.620">
    <property type="entry name" value="HUPs"/>
    <property type="match status" value="1"/>
</dbReference>
<feature type="binding site" evidence="11">
    <location>
        <begin position="14"/>
        <end position="24"/>
    </location>
    <ligand>
        <name>ATP</name>
        <dbReference type="ChEBI" id="CHEBI:30616"/>
    </ligand>
</feature>
<gene>
    <name evidence="11 12" type="primary">queC</name>
    <name evidence="12" type="ORF">P0O24_03285</name>
</gene>
<reference evidence="12 13" key="1">
    <citation type="submission" date="2023-03" db="EMBL/GenBank/DDBJ databases">
        <title>Whole genome sequencing of Methanotrichaceae archaeon M04Ac.</title>
        <authorList>
            <person name="Khomyakova M.A."/>
            <person name="Merkel A.Y."/>
            <person name="Slobodkin A.I."/>
        </authorList>
    </citation>
    <scope>NUCLEOTIDE SEQUENCE [LARGE SCALE GENOMIC DNA]</scope>
    <source>
        <strain evidence="12 13">M04Ac</strain>
    </source>
</reference>
<evidence type="ECO:0000313" key="12">
    <source>
        <dbReference type="EMBL" id="MDF0592605.1"/>
    </source>
</evidence>
<evidence type="ECO:0000256" key="5">
    <source>
        <dbReference type="ARBA" id="ARBA00022833"/>
    </source>
</evidence>
<keyword evidence="13" id="KW-1185">Reference proteome</keyword>
<evidence type="ECO:0000256" key="1">
    <source>
        <dbReference type="ARBA" id="ARBA00005061"/>
    </source>
</evidence>
<protein>
    <recommendedName>
        <fullName evidence="9 11">7-cyano-7-deazaguanine synthase</fullName>
        <ecNumber evidence="9 11">6.3.4.20</ecNumber>
    </recommendedName>
    <alternativeName>
        <fullName evidence="11">7-cyano-7-carbaguanine synthase</fullName>
    </alternativeName>
    <alternativeName>
        <fullName evidence="11">Archaeosine biosynthesis protein QueC</fullName>
    </alternativeName>
    <alternativeName>
        <fullName evidence="11">PreQ(0) synthase</fullName>
    </alternativeName>
</protein>
<keyword evidence="5 11" id="KW-0862">Zinc</keyword>
<evidence type="ECO:0000256" key="2">
    <source>
        <dbReference type="ARBA" id="ARBA00022598"/>
    </source>
</evidence>
<dbReference type="HAMAP" id="MF_01633">
    <property type="entry name" value="QueC"/>
    <property type="match status" value="1"/>
</dbReference>
<proteinExistence type="inferred from homology"/>
<comment type="cofactor">
    <cofactor evidence="11">
        <name>Zn(2+)</name>
        <dbReference type="ChEBI" id="CHEBI:29105"/>
    </cofactor>
    <text evidence="11">Binds 1 zinc ion per subunit.</text>
</comment>
<dbReference type="PANTHER" id="PTHR42914:SF1">
    <property type="entry name" value="7-CYANO-7-DEAZAGUANINE SYNTHASE"/>
    <property type="match status" value="1"/>
</dbReference>
<keyword evidence="3 11" id="KW-0479">Metal-binding</keyword>
<dbReference type="InterPro" id="IPR014729">
    <property type="entry name" value="Rossmann-like_a/b/a_fold"/>
</dbReference>
<sequence>MGDDRMRPKAVCLCSGGLDSTVAAAKALDEGFEISIIHILYGQKAEGREERAVQEIAKALGASEVRFARTDLFYNHAPLTTAGSPIPTGDEVDIRGPKPTPSTWVYCRNLVFGSMAAAYAEEIGAEGIYVGFNAEEGESYPDNRPKFVDRFNLLLEKSVASFSRPPKIEAPLLHLYKPGIVRMGAELGAPMALTWSCYREGTVHCGECESCQHRRRGFMEAGVDDPTVYR</sequence>
<keyword evidence="4 11" id="KW-0547">Nucleotide-binding</keyword>
<dbReference type="PIRSF" id="PIRSF006293">
    <property type="entry name" value="ExsB"/>
    <property type="match status" value="1"/>
</dbReference>
<organism evidence="12 13">
    <name type="scientific">Candidatus Methanocrinis alkalitolerans</name>
    <dbReference type="NCBI Taxonomy" id="3033395"/>
    <lineage>
        <taxon>Archaea</taxon>
        <taxon>Methanobacteriati</taxon>
        <taxon>Methanobacteriota</taxon>
        <taxon>Stenosarchaea group</taxon>
        <taxon>Methanomicrobia</taxon>
        <taxon>Methanotrichales</taxon>
        <taxon>Methanotrichaceae</taxon>
        <taxon>Methanocrinis</taxon>
    </lineage>
</organism>
<evidence type="ECO:0000256" key="10">
    <source>
        <dbReference type="ARBA" id="ARBA00047890"/>
    </source>
</evidence>
<evidence type="ECO:0000256" key="4">
    <source>
        <dbReference type="ARBA" id="ARBA00022741"/>
    </source>
</evidence>
<dbReference type="EC" id="6.3.4.20" evidence="9 11"/>
<feature type="binding site" evidence="11">
    <location>
        <position position="208"/>
    </location>
    <ligand>
        <name>Zn(2+)</name>
        <dbReference type="ChEBI" id="CHEBI:29105"/>
    </ligand>
</feature>
<dbReference type="Proteomes" id="UP001215956">
    <property type="component" value="Unassembled WGS sequence"/>
</dbReference>
<comment type="caution">
    <text evidence="12">The sequence shown here is derived from an EMBL/GenBank/DDBJ whole genome shotgun (WGS) entry which is preliminary data.</text>
</comment>
<keyword evidence="2 11" id="KW-0436">Ligase</keyword>
<dbReference type="Pfam" id="PF06508">
    <property type="entry name" value="QueC"/>
    <property type="match status" value="1"/>
</dbReference>
<accession>A0ABT5XD20</accession>
<evidence type="ECO:0000256" key="8">
    <source>
        <dbReference type="ARBA" id="ARBA00037993"/>
    </source>
</evidence>
<feature type="binding site" evidence="11">
    <location>
        <position position="197"/>
    </location>
    <ligand>
        <name>Zn(2+)</name>
        <dbReference type="ChEBI" id="CHEBI:29105"/>
    </ligand>
</feature>
<evidence type="ECO:0000256" key="11">
    <source>
        <dbReference type="HAMAP-Rule" id="MF_01633"/>
    </source>
</evidence>
<evidence type="ECO:0000256" key="9">
    <source>
        <dbReference type="ARBA" id="ARBA00039149"/>
    </source>
</evidence>
<dbReference type="PANTHER" id="PTHR42914">
    <property type="entry name" value="7-CYANO-7-DEAZAGUANINE SYNTHASE"/>
    <property type="match status" value="1"/>
</dbReference>
<comment type="similarity">
    <text evidence="8 11">Belongs to the QueC family.</text>
</comment>
<dbReference type="SUPFAM" id="SSF52402">
    <property type="entry name" value="Adenine nucleotide alpha hydrolases-like"/>
    <property type="match status" value="1"/>
</dbReference>
<evidence type="ECO:0000256" key="7">
    <source>
        <dbReference type="ARBA" id="ARBA00037768"/>
    </source>
</evidence>
<feature type="binding site" evidence="11">
    <location>
        <position position="205"/>
    </location>
    <ligand>
        <name>Zn(2+)</name>
        <dbReference type="ChEBI" id="CHEBI:29105"/>
    </ligand>
</feature>
<dbReference type="InterPro" id="IPR018317">
    <property type="entry name" value="QueC"/>
</dbReference>
<dbReference type="RefSeq" id="WP_316968313.1">
    <property type="nucleotide sequence ID" value="NZ_JARFPL010000007.1"/>
</dbReference>
<dbReference type="GO" id="GO:0016874">
    <property type="term" value="F:ligase activity"/>
    <property type="evidence" value="ECO:0007669"/>
    <property type="project" value="UniProtKB-KW"/>
</dbReference>
<name>A0ABT5XD20_9EURY</name>
<feature type="binding site" evidence="11">
    <location>
        <position position="211"/>
    </location>
    <ligand>
        <name>Zn(2+)</name>
        <dbReference type="ChEBI" id="CHEBI:29105"/>
    </ligand>
</feature>